<reference evidence="1 2" key="1">
    <citation type="submission" date="2017-02" db="EMBL/GenBank/DDBJ databases">
        <title>Complete genome sequences of Mycobacterium kansasii strains isolated from rhesus macaques.</title>
        <authorList>
            <person name="Panda A."/>
            <person name="Nagaraj S."/>
            <person name="Zhao X."/>
            <person name="Tettelin H."/>
            <person name="Detolla L.J."/>
        </authorList>
    </citation>
    <scope>NUCLEOTIDE SEQUENCE [LARGE SCALE GENOMIC DNA]</scope>
    <source>
        <strain evidence="1 2">11-3813</strain>
    </source>
</reference>
<dbReference type="EMBL" id="MVBM01000005">
    <property type="protein sequence ID" value="OOK71813.1"/>
    <property type="molecule type" value="Genomic_DNA"/>
</dbReference>
<gene>
    <name evidence="1" type="ORF">BZL30_5583</name>
</gene>
<organism evidence="1 2">
    <name type="scientific">Mycobacterium kansasii</name>
    <dbReference type="NCBI Taxonomy" id="1768"/>
    <lineage>
        <taxon>Bacteria</taxon>
        <taxon>Bacillati</taxon>
        <taxon>Actinomycetota</taxon>
        <taxon>Actinomycetes</taxon>
        <taxon>Mycobacteriales</taxon>
        <taxon>Mycobacteriaceae</taxon>
        <taxon>Mycobacterium</taxon>
    </lineage>
</organism>
<dbReference type="Gene3D" id="3.40.50.720">
    <property type="entry name" value="NAD(P)-binding Rossmann-like Domain"/>
    <property type="match status" value="1"/>
</dbReference>
<dbReference type="InterPro" id="IPR036291">
    <property type="entry name" value="NAD(P)-bd_dom_sf"/>
</dbReference>
<protein>
    <submittedName>
        <fullName evidence="1">Uncharacterized protein</fullName>
    </submittedName>
</protein>
<comment type="caution">
    <text evidence="1">The sequence shown here is derived from an EMBL/GenBank/DDBJ whole genome shotgun (WGS) entry which is preliminary data.</text>
</comment>
<evidence type="ECO:0000313" key="1">
    <source>
        <dbReference type="EMBL" id="OOK71813.1"/>
    </source>
</evidence>
<name>A0A1V3WXQ1_MYCKA</name>
<dbReference type="Proteomes" id="UP000189229">
    <property type="component" value="Unassembled WGS sequence"/>
</dbReference>
<dbReference type="SUPFAM" id="SSF51735">
    <property type="entry name" value="NAD(P)-binding Rossmann-fold domains"/>
    <property type="match status" value="1"/>
</dbReference>
<accession>A0A1V3WXQ1</accession>
<sequence>MPYLTLATLRNLHTENYLDGTKAGKELGWQPTTSLQEGTRQYVLWRRAQEER</sequence>
<dbReference type="AlphaFoldDB" id="A0A1V3WXQ1"/>
<evidence type="ECO:0000313" key="2">
    <source>
        <dbReference type="Proteomes" id="UP000189229"/>
    </source>
</evidence>
<proteinExistence type="predicted"/>